<dbReference type="InterPro" id="IPR029021">
    <property type="entry name" value="Prot-tyrosine_phosphatase-like"/>
</dbReference>
<dbReference type="InterPro" id="IPR000387">
    <property type="entry name" value="Tyr_Pase_dom"/>
</dbReference>
<dbReference type="OrthoDB" id="426001at2759"/>
<evidence type="ECO:0000259" key="4">
    <source>
        <dbReference type="PROSITE" id="PS50056"/>
    </source>
</evidence>
<protein>
    <recommendedName>
        <fullName evidence="2">protein-histidine N-methyltransferase</fullName>
        <ecNumber evidence="2">2.1.1.85</ecNumber>
    </recommendedName>
</protein>
<dbReference type="PROSITE" id="PS51565">
    <property type="entry name" value="SAM_MT85_SETD3"/>
    <property type="match status" value="1"/>
</dbReference>
<evidence type="ECO:0000259" key="3">
    <source>
        <dbReference type="PROSITE" id="PS50054"/>
    </source>
</evidence>
<dbReference type="Proteomes" id="UP000677054">
    <property type="component" value="Unassembled WGS sequence"/>
</dbReference>
<dbReference type="EMBL" id="CAJPEV010000468">
    <property type="protein sequence ID" value="CAG0885597.1"/>
    <property type="molecule type" value="Genomic_DNA"/>
</dbReference>
<reference evidence="5" key="1">
    <citation type="submission" date="2020-11" db="EMBL/GenBank/DDBJ databases">
        <authorList>
            <person name="Tran Van P."/>
        </authorList>
    </citation>
    <scope>NUCLEOTIDE SEQUENCE</scope>
</reference>
<comment type="similarity">
    <text evidence="2">Belongs to the class V-like SAM-binding methyltransferase superfamily. SETD3 actin-histidine methyltransferase family.</text>
</comment>
<keyword evidence="2" id="KW-0808">Transferase</keyword>
<comment type="catalytic activity">
    <reaction evidence="2">
        <text>L-histidyl-[protein] + S-adenosyl-L-methionine = N(tele)-methyl-L-histidyl-[protein] + S-adenosyl-L-homocysteine + H(+)</text>
        <dbReference type="Rhea" id="RHEA:19369"/>
        <dbReference type="Rhea" id="RHEA-COMP:9745"/>
        <dbReference type="Rhea" id="RHEA-COMP:11600"/>
        <dbReference type="ChEBI" id="CHEBI:15378"/>
        <dbReference type="ChEBI" id="CHEBI:16367"/>
        <dbReference type="ChEBI" id="CHEBI:29979"/>
        <dbReference type="ChEBI" id="CHEBI:57856"/>
        <dbReference type="ChEBI" id="CHEBI:59789"/>
        <dbReference type="EC" id="2.1.1.85"/>
    </reaction>
</comment>
<dbReference type="Pfam" id="PF00782">
    <property type="entry name" value="DSPc"/>
    <property type="match status" value="1"/>
</dbReference>
<dbReference type="AlphaFoldDB" id="A0A7R8X6B9"/>
<dbReference type="PROSITE" id="PS50054">
    <property type="entry name" value="TYR_PHOSPHATASE_DUAL"/>
    <property type="match status" value="1"/>
</dbReference>
<dbReference type="GO" id="GO:1990444">
    <property type="term" value="F:F-box domain binding"/>
    <property type="evidence" value="ECO:0007669"/>
    <property type="project" value="TreeGrafter"/>
</dbReference>
<keyword evidence="2" id="KW-0489">Methyltransferase</keyword>
<dbReference type="GO" id="GO:0018064">
    <property type="term" value="F:protein-L-histidine N-tele-methyltransferase activity"/>
    <property type="evidence" value="ECO:0007669"/>
    <property type="project" value="UniProtKB-EC"/>
</dbReference>
<evidence type="ECO:0000313" key="6">
    <source>
        <dbReference type="Proteomes" id="UP000677054"/>
    </source>
</evidence>
<dbReference type="GO" id="GO:0005737">
    <property type="term" value="C:cytoplasm"/>
    <property type="evidence" value="ECO:0007669"/>
    <property type="project" value="TreeGrafter"/>
</dbReference>
<dbReference type="InterPro" id="IPR025785">
    <property type="entry name" value="SETD3"/>
</dbReference>
<dbReference type="GO" id="GO:0062026">
    <property type="term" value="P:negative regulation of SCF-dependent proteasomal ubiquitin-dependent catabolic process"/>
    <property type="evidence" value="ECO:0007669"/>
    <property type="project" value="TreeGrafter"/>
</dbReference>
<dbReference type="GO" id="GO:0005654">
    <property type="term" value="C:nucleoplasm"/>
    <property type="evidence" value="ECO:0007669"/>
    <property type="project" value="TreeGrafter"/>
</dbReference>
<proteinExistence type="inferred from homology"/>
<evidence type="ECO:0000313" key="5">
    <source>
        <dbReference type="EMBL" id="CAD7243635.1"/>
    </source>
</evidence>
<dbReference type="CDD" id="cd14522">
    <property type="entry name" value="DSP_STYX"/>
    <property type="match status" value="1"/>
</dbReference>
<sequence>MSSMARCSPDLLQFPPLPSGLQDERLHWSYGMRRSMQEIIPGLFLGPYLSASRQSGQSLLDAGVTHIICVRQPREAHIIKPQFPQSFKYLVLDIVDHYTENIIQHFPKAREFINSCFTCNGKALVHGCNGVSRSAAIVIGYIMEQYGLDFQSAFNIVQQKRYCINPNEAFVQQLKEYEPIYKARLAQMNGQSSQSQNRKLKRRFEEDELLELPCNDTHGVRVIVSLLSESELIIMGKAKNEKLDTPPRDKLLRNKLITQLKEDCMLLEDGQLGRPFAWDAFEGIYDLVERIRSLEPIPPNPPTDCNTVLGHYHKRLAIATLMLLNALLLDLHHIMPDKKQSPWSKSSREESLEAFKQWCAAEEIIVSGVEIAPFESYGLGLKCTEDSPVGKCLVSVPEKCMMTLKTASKGSLGLLASDDPILKHMPNVLLALHVLEERWSPNSFWLAYLNVLPNEYSNTLYFTKEEYQLLKGSHALEEATNQYRCIARQYAYFSGLFKVSL</sequence>
<dbReference type="GO" id="GO:0070372">
    <property type="term" value="P:regulation of ERK1 and ERK2 cascade"/>
    <property type="evidence" value="ECO:0007669"/>
    <property type="project" value="TreeGrafter"/>
</dbReference>
<dbReference type="InterPro" id="IPR046341">
    <property type="entry name" value="SET_dom_sf"/>
</dbReference>
<dbReference type="SUPFAM" id="SSF82199">
    <property type="entry name" value="SET domain"/>
    <property type="match status" value="1"/>
</dbReference>
<keyword evidence="6" id="KW-1185">Reference proteome</keyword>
<dbReference type="PROSITE" id="PS50056">
    <property type="entry name" value="TYR_PHOSPHATASE_2"/>
    <property type="match status" value="1"/>
</dbReference>
<dbReference type="Gene3D" id="3.90.1410.10">
    <property type="entry name" value="set domain protein methyltransferase, domain 1"/>
    <property type="match status" value="1"/>
</dbReference>
<organism evidence="5">
    <name type="scientific">Darwinula stevensoni</name>
    <dbReference type="NCBI Taxonomy" id="69355"/>
    <lineage>
        <taxon>Eukaryota</taxon>
        <taxon>Metazoa</taxon>
        <taxon>Ecdysozoa</taxon>
        <taxon>Arthropoda</taxon>
        <taxon>Crustacea</taxon>
        <taxon>Oligostraca</taxon>
        <taxon>Ostracoda</taxon>
        <taxon>Podocopa</taxon>
        <taxon>Podocopida</taxon>
        <taxon>Darwinulocopina</taxon>
        <taxon>Darwinuloidea</taxon>
        <taxon>Darwinulidae</taxon>
        <taxon>Darwinula</taxon>
    </lineage>
</organism>
<dbReference type="PANTHER" id="PTHR46588:SF1">
    <property type="entry name" value="SERINE_THREONINE_TYROSINE-INTERACTING PROTEIN"/>
    <property type="match status" value="1"/>
</dbReference>
<dbReference type="EMBL" id="LR899985">
    <property type="protein sequence ID" value="CAD7243635.1"/>
    <property type="molecule type" value="Genomic_DNA"/>
</dbReference>
<dbReference type="Gene3D" id="3.90.190.10">
    <property type="entry name" value="Protein tyrosine phosphatase superfamily"/>
    <property type="match status" value="1"/>
</dbReference>
<dbReference type="PANTHER" id="PTHR46588">
    <property type="entry name" value="SERINE/THREONINE/TYROSINE-INTERACTING PROTEIN"/>
    <property type="match status" value="1"/>
</dbReference>
<dbReference type="InterPro" id="IPR020422">
    <property type="entry name" value="TYR_PHOSPHATASE_DUAL_dom"/>
</dbReference>
<dbReference type="EC" id="2.1.1.85" evidence="2"/>
<comment type="similarity">
    <text evidence="1">Belongs to the protein-tyrosine phosphatase family. Non-receptor class subfamily.</text>
</comment>
<accession>A0A7R8X6B9</accession>
<dbReference type="InterPro" id="IPR000340">
    <property type="entry name" value="Dual-sp_phosphatase_cat-dom"/>
</dbReference>
<gene>
    <name evidence="5" type="ORF">DSTB1V02_LOCUS3551</name>
</gene>
<dbReference type="FunFam" id="3.90.190.10:FF:000036">
    <property type="entry name" value="Serine/threonine/tyrosine-interacting protein a"/>
    <property type="match status" value="1"/>
</dbReference>
<feature type="domain" description="Tyrosine-protein phosphatase" evidence="3">
    <location>
        <begin position="35"/>
        <end position="183"/>
    </location>
</feature>
<name>A0A7R8X6B9_9CRUS</name>
<feature type="domain" description="Tyrosine specific protein phosphatases" evidence="4">
    <location>
        <begin position="104"/>
        <end position="161"/>
    </location>
</feature>
<keyword evidence="2" id="KW-0949">S-adenosyl-L-methionine</keyword>
<dbReference type="SMART" id="SM00195">
    <property type="entry name" value="DSPc"/>
    <property type="match status" value="1"/>
</dbReference>
<dbReference type="GO" id="GO:0032259">
    <property type="term" value="P:methylation"/>
    <property type="evidence" value="ECO:0007669"/>
    <property type="project" value="UniProtKB-KW"/>
</dbReference>
<evidence type="ECO:0000256" key="1">
    <source>
        <dbReference type="ARBA" id="ARBA00009649"/>
    </source>
</evidence>
<dbReference type="InterPro" id="IPR052449">
    <property type="entry name" value="STYX-Interacting_Phosphatase"/>
</dbReference>
<evidence type="ECO:0000256" key="2">
    <source>
        <dbReference type="PROSITE-ProRule" id="PRU00898"/>
    </source>
</evidence>
<dbReference type="SUPFAM" id="SSF52799">
    <property type="entry name" value="(Phosphotyrosine protein) phosphatases II"/>
    <property type="match status" value="1"/>
</dbReference>